<protein>
    <submittedName>
        <fullName evidence="2">Uncharacterized protein</fullName>
    </submittedName>
</protein>
<evidence type="ECO:0000256" key="1">
    <source>
        <dbReference type="SAM" id="SignalP"/>
    </source>
</evidence>
<feature type="chain" id="PRO_5035732254" evidence="1">
    <location>
        <begin position="29"/>
        <end position="155"/>
    </location>
</feature>
<dbReference type="EMBL" id="CM035412">
    <property type="protein sequence ID" value="KAH7432002.1"/>
    <property type="molecule type" value="Genomic_DNA"/>
</dbReference>
<evidence type="ECO:0000313" key="2">
    <source>
        <dbReference type="EMBL" id="KAH7432002.1"/>
    </source>
</evidence>
<reference evidence="2" key="1">
    <citation type="submission" date="2021-08" db="EMBL/GenBank/DDBJ databases">
        <title>WGS assembly of Ceratopteris richardii.</title>
        <authorList>
            <person name="Marchant D.B."/>
            <person name="Chen G."/>
            <person name="Jenkins J."/>
            <person name="Shu S."/>
            <person name="Leebens-Mack J."/>
            <person name="Grimwood J."/>
            <person name="Schmutz J."/>
            <person name="Soltis P."/>
            <person name="Soltis D."/>
            <person name="Chen Z.-H."/>
        </authorList>
    </citation>
    <scope>NUCLEOTIDE SEQUENCE</scope>
    <source>
        <strain evidence="2">Whitten #5841</strain>
        <tissue evidence="2">Leaf</tissue>
    </source>
</reference>
<accession>A0A8T2U9F4</accession>
<name>A0A8T2U9F4_CERRI</name>
<organism evidence="2 3">
    <name type="scientific">Ceratopteris richardii</name>
    <name type="common">Triangle waterfern</name>
    <dbReference type="NCBI Taxonomy" id="49495"/>
    <lineage>
        <taxon>Eukaryota</taxon>
        <taxon>Viridiplantae</taxon>
        <taxon>Streptophyta</taxon>
        <taxon>Embryophyta</taxon>
        <taxon>Tracheophyta</taxon>
        <taxon>Polypodiopsida</taxon>
        <taxon>Polypodiidae</taxon>
        <taxon>Polypodiales</taxon>
        <taxon>Pteridineae</taxon>
        <taxon>Pteridaceae</taxon>
        <taxon>Parkerioideae</taxon>
        <taxon>Ceratopteris</taxon>
    </lineage>
</organism>
<dbReference type="PROSITE" id="PS51257">
    <property type="entry name" value="PROKAR_LIPOPROTEIN"/>
    <property type="match status" value="1"/>
</dbReference>
<dbReference type="Proteomes" id="UP000825935">
    <property type="component" value="Chromosome 7"/>
</dbReference>
<proteinExistence type="predicted"/>
<evidence type="ECO:0000313" key="3">
    <source>
        <dbReference type="Proteomes" id="UP000825935"/>
    </source>
</evidence>
<feature type="signal peptide" evidence="1">
    <location>
        <begin position="1"/>
        <end position="28"/>
    </location>
</feature>
<comment type="caution">
    <text evidence="2">The sequence shown here is derived from an EMBL/GenBank/DDBJ whole genome shotgun (WGS) entry which is preliminary data.</text>
</comment>
<gene>
    <name evidence="2" type="ORF">KP509_07G003900</name>
</gene>
<keyword evidence="1" id="KW-0732">Signal</keyword>
<dbReference type="AlphaFoldDB" id="A0A8T2U9F4"/>
<sequence length="155" mass="17901">MRACGGRLDPILCRLFSLSLSLVSCLFAACMLCRTRSSTVVSEPWCPQIIELRRTCGVRFFENYLHPNISSSVSIRLDFFFVVVLQIIVNLSREEQKSPGDLPLAFIRQRLRVIRVRPEGHVALTEPHIFWTDGRSFHDFQPQTTAHMILQRDLR</sequence>
<keyword evidence="3" id="KW-1185">Reference proteome</keyword>